<keyword evidence="8" id="KW-1185">Reference proteome</keyword>
<feature type="compositionally biased region" description="Polar residues" evidence="5">
    <location>
        <begin position="495"/>
        <end position="505"/>
    </location>
</feature>
<name>A0A9P7MEU5_9HYPO</name>
<feature type="compositionally biased region" description="Polar residues" evidence="5">
    <location>
        <begin position="191"/>
        <end position="218"/>
    </location>
</feature>
<dbReference type="Gene3D" id="3.30.40.10">
    <property type="entry name" value="Zinc/RING finger domain, C3HC4 (zinc finger)"/>
    <property type="match status" value="1"/>
</dbReference>
<protein>
    <recommendedName>
        <fullName evidence="6">RING-type domain-containing protein</fullName>
    </recommendedName>
</protein>
<comment type="caution">
    <text evidence="7">The sequence shown here is derived from an EMBL/GenBank/DDBJ whole genome shotgun (WGS) entry which is preliminary data.</text>
</comment>
<organism evidence="7 8">
    <name type="scientific">Claviceps pazoutovae</name>
    <dbReference type="NCBI Taxonomy" id="1649127"/>
    <lineage>
        <taxon>Eukaryota</taxon>
        <taxon>Fungi</taxon>
        <taxon>Dikarya</taxon>
        <taxon>Ascomycota</taxon>
        <taxon>Pezizomycotina</taxon>
        <taxon>Sordariomycetes</taxon>
        <taxon>Hypocreomycetidae</taxon>
        <taxon>Hypocreales</taxon>
        <taxon>Clavicipitaceae</taxon>
        <taxon>Claviceps</taxon>
    </lineage>
</organism>
<dbReference type="EMBL" id="SRPO01000081">
    <property type="protein sequence ID" value="KAG5942384.1"/>
    <property type="molecule type" value="Genomic_DNA"/>
</dbReference>
<keyword evidence="2 4" id="KW-0863">Zinc-finger</keyword>
<feature type="domain" description="RING-type" evidence="6">
    <location>
        <begin position="350"/>
        <end position="398"/>
    </location>
</feature>
<evidence type="ECO:0000313" key="8">
    <source>
        <dbReference type="Proteomes" id="UP000706124"/>
    </source>
</evidence>
<dbReference type="GO" id="GO:0016567">
    <property type="term" value="P:protein ubiquitination"/>
    <property type="evidence" value="ECO:0007669"/>
    <property type="project" value="TreeGrafter"/>
</dbReference>
<evidence type="ECO:0000256" key="5">
    <source>
        <dbReference type="SAM" id="MobiDB-lite"/>
    </source>
</evidence>
<dbReference type="PROSITE" id="PS50089">
    <property type="entry name" value="ZF_RING_2"/>
    <property type="match status" value="1"/>
</dbReference>
<feature type="region of interest" description="Disordered" evidence="5">
    <location>
        <begin position="259"/>
        <end position="301"/>
    </location>
</feature>
<reference evidence="7 8" key="1">
    <citation type="journal article" date="2020" name="bioRxiv">
        <title>Whole genome comparisons of ergot fungi reveals the divergence and evolution of species within the genus Claviceps are the result of varying mechanisms driving genome evolution and host range expansion.</title>
        <authorList>
            <person name="Wyka S.A."/>
            <person name="Mondo S.J."/>
            <person name="Liu M."/>
            <person name="Dettman J."/>
            <person name="Nalam V."/>
            <person name="Broders K.D."/>
        </authorList>
    </citation>
    <scope>NUCLEOTIDE SEQUENCE [LARGE SCALE GENOMIC DNA]</scope>
    <source>
        <strain evidence="7 8">CCC 1485</strain>
    </source>
</reference>
<feature type="region of interest" description="Disordered" evidence="5">
    <location>
        <begin position="456"/>
        <end position="508"/>
    </location>
</feature>
<dbReference type="PANTHER" id="PTHR15710:SF243">
    <property type="entry name" value="E3 UBIQUITIN-PROTEIN LIGASE PRAJA-2 ISOFORM X1"/>
    <property type="match status" value="1"/>
</dbReference>
<dbReference type="InterPro" id="IPR001841">
    <property type="entry name" value="Znf_RING"/>
</dbReference>
<dbReference type="Proteomes" id="UP000706124">
    <property type="component" value="Unassembled WGS sequence"/>
</dbReference>
<evidence type="ECO:0000256" key="1">
    <source>
        <dbReference type="ARBA" id="ARBA00022723"/>
    </source>
</evidence>
<evidence type="ECO:0000256" key="2">
    <source>
        <dbReference type="ARBA" id="ARBA00022771"/>
    </source>
</evidence>
<feature type="compositionally biased region" description="Polar residues" evidence="5">
    <location>
        <begin position="264"/>
        <end position="275"/>
    </location>
</feature>
<dbReference type="OrthoDB" id="8062037at2759"/>
<evidence type="ECO:0000259" key="6">
    <source>
        <dbReference type="PROSITE" id="PS50089"/>
    </source>
</evidence>
<sequence length="642" mass="69542">MDQLPQINLPPNNSRSLGSNNDPILSSSSDHWLFQSPALPLTPWRAEPLPLDSFLFTPEQTSQRPFMDSIPSQSTQTQIRQHSTLPHRDRTFGALQTSETSTVPTAAPVYWNFHSDPASDMTHYVPGTNSRVSMPPMPSSSLGGLAHANSGIRGSALQTRSWPDWESPTSTPLSTAVRPFPSVGRPRTASEPFSASLPSTIPSYPPQATSSLRATQIPRSRMHRPPQSQSSFTLFESQEPADIQSTAAERHRLALLRNRRPTSALHSGSGLTNTEAGVEGRRGTQAAEDGESHASSSRPNFNARQAEEAIARQLQAIRGATSRKLVASKAALQSLETVEVCSLAENEKICVICYNDYGVASPEGVVEAPTRLPLCKHIFGDVCIKKWLGDSDSCPYCRRRMQSEPKRLSVPARTFLNMMRVRGLPAPSGLSEEVLNRIVTRPIADAEFQELFLHAARTAQRRPPPDDTAAQEQRRTRQRLNAAVSEEALVPDNGGAQSSSTSDAPSWQVPASFRGFVRPGENSSAVQQTIPDSSAFLLQQGRQFGFTTGERTAENAQAASARPTTQSADAAVPLVVNGSSLRGRSTPNPLLRSNRMTPLAAVHPSPGAGTYNASILSTMDGSTQRPADIDLSALGSSRIRPW</sequence>
<feature type="compositionally biased region" description="Polar residues" evidence="5">
    <location>
        <begin position="226"/>
        <end position="236"/>
    </location>
</feature>
<keyword evidence="1" id="KW-0479">Metal-binding</keyword>
<proteinExistence type="predicted"/>
<feature type="compositionally biased region" description="Polar residues" evidence="5">
    <location>
        <begin position="156"/>
        <end position="174"/>
    </location>
</feature>
<dbReference type="GO" id="GO:0061630">
    <property type="term" value="F:ubiquitin protein ligase activity"/>
    <property type="evidence" value="ECO:0007669"/>
    <property type="project" value="TreeGrafter"/>
</dbReference>
<dbReference type="GO" id="GO:0008270">
    <property type="term" value="F:zinc ion binding"/>
    <property type="evidence" value="ECO:0007669"/>
    <property type="project" value="UniProtKB-KW"/>
</dbReference>
<dbReference type="SMART" id="SM00184">
    <property type="entry name" value="RING"/>
    <property type="match status" value="1"/>
</dbReference>
<dbReference type="InterPro" id="IPR013083">
    <property type="entry name" value="Znf_RING/FYVE/PHD"/>
</dbReference>
<evidence type="ECO:0000313" key="7">
    <source>
        <dbReference type="EMBL" id="KAG5942384.1"/>
    </source>
</evidence>
<gene>
    <name evidence="7" type="ORF">E4U60_007344</name>
</gene>
<accession>A0A9P7MEU5</accession>
<feature type="region of interest" description="Disordered" evidence="5">
    <location>
        <begin position="153"/>
        <end position="241"/>
    </location>
</feature>
<evidence type="ECO:0000256" key="3">
    <source>
        <dbReference type="ARBA" id="ARBA00022833"/>
    </source>
</evidence>
<feature type="region of interest" description="Disordered" evidence="5">
    <location>
        <begin position="1"/>
        <end position="22"/>
    </location>
</feature>
<dbReference type="GO" id="GO:0005737">
    <property type="term" value="C:cytoplasm"/>
    <property type="evidence" value="ECO:0007669"/>
    <property type="project" value="TreeGrafter"/>
</dbReference>
<dbReference type="PANTHER" id="PTHR15710">
    <property type="entry name" value="E3 UBIQUITIN-PROTEIN LIGASE PRAJA"/>
    <property type="match status" value="1"/>
</dbReference>
<evidence type="ECO:0000256" key="4">
    <source>
        <dbReference type="PROSITE-ProRule" id="PRU00175"/>
    </source>
</evidence>
<dbReference type="SUPFAM" id="SSF57850">
    <property type="entry name" value="RING/U-box"/>
    <property type="match status" value="1"/>
</dbReference>
<dbReference type="AlphaFoldDB" id="A0A9P7MEU5"/>
<keyword evidence="3" id="KW-0862">Zinc</keyword>
<dbReference type="Pfam" id="PF13639">
    <property type="entry name" value="zf-RING_2"/>
    <property type="match status" value="1"/>
</dbReference>